<evidence type="ECO:0000256" key="6">
    <source>
        <dbReference type="ARBA" id="ARBA00022729"/>
    </source>
</evidence>
<dbReference type="InterPro" id="IPR000719">
    <property type="entry name" value="Prot_kinase_dom"/>
</dbReference>
<keyword evidence="10 15" id="KW-1133">Transmembrane helix</keyword>
<name>A0A443S6R6_9ACAR</name>
<evidence type="ECO:0000256" key="11">
    <source>
        <dbReference type="ARBA" id="ARBA00023136"/>
    </source>
</evidence>
<keyword evidence="4" id="KW-0808">Transferase</keyword>
<dbReference type="Proteomes" id="UP000288716">
    <property type="component" value="Unassembled WGS sequence"/>
</dbReference>
<evidence type="ECO:0000256" key="4">
    <source>
        <dbReference type="ARBA" id="ARBA00022679"/>
    </source>
</evidence>
<evidence type="ECO:0000256" key="13">
    <source>
        <dbReference type="ARBA" id="ARBA00023170"/>
    </source>
</evidence>
<keyword evidence="6" id="KW-0732">Signal</keyword>
<evidence type="ECO:0000256" key="9">
    <source>
        <dbReference type="ARBA" id="ARBA00022840"/>
    </source>
</evidence>
<evidence type="ECO:0000256" key="7">
    <source>
        <dbReference type="ARBA" id="ARBA00022741"/>
    </source>
</evidence>
<feature type="non-terminal residue" evidence="18">
    <location>
        <position position="563"/>
    </location>
</feature>
<dbReference type="STRING" id="299467.A0A443S6R6"/>
<feature type="transmembrane region" description="Helical" evidence="15">
    <location>
        <begin position="83"/>
        <end position="101"/>
    </location>
</feature>
<evidence type="ECO:0000256" key="3">
    <source>
        <dbReference type="ARBA" id="ARBA00022553"/>
    </source>
</evidence>
<keyword evidence="7" id="KW-0547">Nucleotide-binding</keyword>
<gene>
    <name evidence="18" type="ORF">B4U80_09149</name>
</gene>
<evidence type="ECO:0000259" key="17">
    <source>
        <dbReference type="PROSITE" id="PS50814"/>
    </source>
</evidence>
<organism evidence="18 19">
    <name type="scientific">Leptotrombidium deliense</name>
    <dbReference type="NCBI Taxonomy" id="299467"/>
    <lineage>
        <taxon>Eukaryota</taxon>
        <taxon>Metazoa</taxon>
        <taxon>Ecdysozoa</taxon>
        <taxon>Arthropoda</taxon>
        <taxon>Chelicerata</taxon>
        <taxon>Arachnida</taxon>
        <taxon>Acari</taxon>
        <taxon>Acariformes</taxon>
        <taxon>Trombidiformes</taxon>
        <taxon>Prostigmata</taxon>
        <taxon>Anystina</taxon>
        <taxon>Parasitengona</taxon>
        <taxon>Trombiculoidea</taxon>
        <taxon>Trombiculidae</taxon>
        <taxon>Leptotrombidium</taxon>
    </lineage>
</organism>
<feature type="domain" description="WIF" evidence="17">
    <location>
        <begin position="1"/>
        <end position="138"/>
    </location>
</feature>
<keyword evidence="19" id="KW-1185">Reference proteome</keyword>
<accession>A0A443S6R6</accession>
<keyword evidence="9" id="KW-0067">ATP-binding</keyword>
<keyword evidence="8 18" id="KW-0418">Kinase</keyword>
<dbReference type="PROSITE" id="PS50814">
    <property type="entry name" value="WIF"/>
    <property type="match status" value="1"/>
</dbReference>
<evidence type="ECO:0000256" key="8">
    <source>
        <dbReference type="ARBA" id="ARBA00022777"/>
    </source>
</evidence>
<dbReference type="GO" id="GO:0005524">
    <property type="term" value="F:ATP binding"/>
    <property type="evidence" value="ECO:0007669"/>
    <property type="project" value="UniProtKB-KW"/>
</dbReference>
<dbReference type="Gene3D" id="3.30.200.20">
    <property type="entry name" value="Phosphorylase Kinase, domain 1"/>
    <property type="match status" value="1"/>
</dbReference>
<dbReference type="InterPro" id="IPR001245">
    <property type="entry name" value="Ser-Thr/Tyr_kinase_cat_dom"/>
</dbReference>
<dbReference type="GO" id="GO:0005886">
    <property type="term" value="C:plasma membrane"/>
    <property type="evidence" value="ECO:0007669"/>
    <property type="project" value="UniProtKB-SubCell"/>
</dbReference>
<comment type="subcellular location">
    <subcellularLocation>
        <location evidence="1">Cell membrane</location>
        <topology evidence="1">Single-pass membrane protein</topology>
    </subcellularLocation>
</comment>
<evidence type="ECO:0000256" key="15">
    <source>
        <dbReference type="SAM" id="Phobius"/>
    </source>
</evidence>
<dbReference type="SUPFAM" id="SSF56112">
    <property type="entry name" value="Protein kinase-like (PK-like)"/>
    <property type="match status" value="1"/>
</dbReference>
<keyword evidence="14" id="KW-0325">Glycoprotein</keyword>
<dbReference type="GO" id="GO:0043235">
    <property type="term" value="C:receptor complex"/>
    <property type="evidence" value="ECO:0007669"/>
    <property type="project" value="TreeGrafter"/>
</dbReference>
<dbReference type="InterPro" id="IPR003306">
    <property type="entry name" value="WIF"/>
</dbReference>
<evidence type="ECO:0000259" key="16">
    <source>
        <dbReference type="PROSITE" id="PS50011"/>
    </source>
</evidence>
<dbReference type="GO" id="GO:0051897">
    <property type="term" value="P:positive regulation of phosphatidylinositol 3-kinase/protein kinase B signal transduction"/>
    <property type="evidence" value="ECO:0007669"/>
    <property type="project" value="TreeGrafter"/>
</dbReference>
<evidence type="ECO:0000256" key="10">
    <source>
        <dbReference type="ARBA" id="ARBA00022989"/>
    </source>
</evidence>
<dbReference type="Pfam" id="PF07714">
    <property type="entry name" value="PK_Tyr_Ser-Thr"/>
    <property type="match status" value="1"/>
</dbReference>
<dbReference type="GO" id="GO:0004714">
    <property type="term" value="F:transmembrane receptor protein tyrosine kinase activity"/>
    <property type="evidence" value="ECO:0007669"/>
    <property type="project" value="UniProtKB-EC"/>
</dbReference>
<dbReference type="Pfam" id="PF02019">
    <property type="entry name" value="WIF"/>
    <property type="match status" value="1"/>
</dbReference>
<evidence type="ECO:0000256" key="2">
    <source>
        <dbReference type="ARBA" id="ARBA00011902"/>
    </source>
</evidence>
<dbReference type="GO" id="GO:0007409">
    <property type="term" value="P:axonogenesis"/>
    <property type="evidence" value="ECO:0007669"/>
    <property type="project" value="TreeGrafter"/>
</dbReference>
<dbReference type="PROSITE" id="PS50011">
    <property type="entry name" value="PROTEIN_KINASE_DOM"/>
    <property type="match status" value="1"/>
</dbReference>
<dbReference type="SMART" id="SM00469">
    <property type="entry name" value="WIF"/>
    <property type="match status" value="1"/>
</dbReference>
<dbReference type="VEuPathDB" id="VectorBase:LDEU008811"/>
<dbReference type="PANTHER" id="PTHR24416:SF349">
    <property type="entry name" value="TYROSINE-PROTEIN KINASE RYK"/>
    <property type="match status" value="1"/>
</dbReference>
<dbReference type="AlphaFoldDB" id="A0A443S6R6"/>
<evidence type="ECO:0000256" key="5">
    <source>
        <dbReference type="ARBA" id="ARBA00022692"/>
    </source>
</evidence>
<dbReference type="PRINTS" id="PR00109">
    <property type="entry name" value="TYRKINASE"/>
</dbReference>
<reference evidence="18 19" key="1">
    <citation type="journal article" date="2018" name="Gigascience">
        <title>Genomes of trombidid mites reveal novel predicted allergens and laterally-transferred genes associated with secondary metabolism.</title>
        <authorList>
            <person name="Dong X."/>
            <person name="Chaisiri K."/>
            <person name="Xia D."/>
            <person name="Armstrong S.D."/>
            <person name="Fang Y."/>
            <person name="Donnelly M.J."/>
            <person name="Kadowaki T."/>
            <person name="McGarry J.W."/>
            <person name="Darby A.C."/>
            <person name="Makepeace B.L."/>
        </authorList>
    </citation>
    <scope>NUCLEOTIDE SEQUENCE [LARGE SCALE GENOMIC DNA]</scope>
    <source>
        <strain evidence="18">UoL-UT</strain>
    </source>
</reference>
<keyword evidence="5 15" id="KW-0812">Transmembrane</keyword>
<keyword evidence="11 15" id="KW-0472">Membrane</keyword>
<dbReference type="GO" id="GO:0010976">
    <property type="term" value="P:positive regulation of neuron projection development"/>
    <property type="evidence" value="ECO:0007669"/>
    <property type="project" value="TreeGrafter"/>
</dbReference>
<dbReference type="Gene3D" id="1.10.510.10">
    <property type="entry name" value="Transferase(Phosphotransferase) domain 1"/>
    <property type="match status" value="1"/>
</dbReference>
<dbReference type="InterPro" id="IPR038677">
    <property type="entry name" value="WIF_sf"/>
</dbReference>
<dbReference type="InterPro" id="IPR050122">
    <property type="entry name" value="RTK"/>
</dbReference>
<dbReference type="InterPro" id="IPR011009">
    <property type="entry name" value="Kinase-like_dom_sf"/>
</dbReference>
<evidence type="ECO:0000256" key="14">
    <source>
        <dbReference type="ARBA" id="ARBA00023180"/>
    </source>
</evidence>
<dbReference type="EC" id="2.7.10.1" evidence="2"/>
<dbReference type="EMBL" id="NCKV01006870">
    <property type="protein sequence ID" value="RWS23229.1"/>
    <property type="molecule type" value="Genomic_DNA"/>
</dbReference>
<evidence type="ECO:0000313" key="19">
    <source>
        <dbReference type="Proteomes" id="UP000288716"/>
    </source>
</evidence>
<sequence>LNTELYYIKDRKVNDYALKFVVPVPPTITELHFTWQSLIATPMPYSIALSVNDISAIGTPTINITRKGQVPMKEQGSYCYRHLDTYLILIMCFIAVFRISLPCTGKVSAEVDVNIYVNITMSPSSNVTQLTLRRKKICLKGSPYQNVAVEESVLADPSAMVTSSNPLYIMIGFASGIILLVSFGAMFCYYRSQKGNNPDVSNSYAGVTSHLSTSKAGHSFLRVDTPNNSSTISKTGSQYWSFRRLATPTSMQTSVIVPVHTNDIRNTRLSDQIAELLVERRRILLQDRLQEGTFAQIYSGILIEEKSELNREVFVKTVSDQASKMQVNLFLTEGMSMYSLQHRHVLSVIGACMDDPLRPLLLYPFMNQGNLKLFLQKCKFSAEGQMHTLLTQDLVSIALQIVQGMIYLHKRKIIHKDLGTRNCVVAENDDGSLLVKITDNALSRDLFPNDYHCLGDNENRPVKWLSIESLLHKEFHQASDVWAFGVTFWELMTLGQQPYFEVDPFEMGAYLRDGYRLFQPINCPDKLYDIMICCWNTVPEDRPTFLHLLTFLQEFYTALGRYI</sequence>
<dbReference type="FunFam" id="1.10.510.10:FF:000165">
    <property type="entry name" value="Tyrosine-protein kinase RYK"/>
    <property type="match status" value="1"/>
</dbReference>
<dbReference type="GO" id="GO:0007169">
    <property type="term" value="P:cell surface receptor protein tyrosine kinase signaling pathway"/>
    <property type="evidence" value="ECO:0007669"/>
    <property type="project" value="TreeGrafter"/>
</dbReference>
<keyword evidence="12" id="KW-0829">Tyrosine-protein kinase</keyword>
<feature type="transmembrane region" description="Helical" evidence="15">
    <location>
        <begin position="167"/>
        <end position="190"/>
    </location>
</feature>
<protein>
    <recommendedName>
        <fullName evidence="2">receptor protein-tyrosine kinase</fullName>
        <ecNumber evidence="2">2.7.10.1</ecNumber>
    </recommendedName>
</protein>
<evidence type="ECO:0000256" key="1">
    <source>
        <dbReference type="ARBA" id="ARBA00004162"/>
    </source>
</evidence>
<evidence type="ECO:0000256" key="12">
    <source>
        <dbReference type="ARBA" id="ARBA00023137"/>
    </source>
</evidence>
<proteinExistence type="predicted"/>
<dbReference type="Gene3D" id="2.60.40.2170">
    <property type="entry name" value="Wnt, WIF domain"/>
    <property type="match status" value="1"/>
</dbReference>
<keyword evidence="3" id="KW-0597">Phosphoprotein</keyword>
<keyword evidence="13" id="KW-0675">Receptor</keyword>
<comment type="caution">
    <text evidence="18">The sequence shown here is derived from an EMBL/GenBank/DDBJ whole genome shotgun (WGS) entry which is preliminary data.</text>
</comment>
<dbReference type="PANTHER" id="PTHR24416">
    <property type="entry name" value="TYROSINE-PROTEIN KINASE RECEPTOR"/>
    <property type="match status" value="1"/>
</dbReference>
<dbReference type="OrthoDB" id="535945at2759"/>
<feature type="non-terminal residue" evidence="18">
    <location>
        <position position="1"/>
    </location>
</feature>
<evidence type="ECO:0000313" key="18">
    <source>
        <dbReference type="EMBL" id="RWS23229.1"/>
    </source>
</evidence>
<feature type="domain" description="Protein kinase" evidence="16">
    <location>
        <begin position="283"/>
        <end position="556"/>
    </location>
</feature>